<dbReference type="SMART" id="SM00400">
    <property type="entry name" value="ZnF_CHCC"/>
    <property type="match status" value="1"/>
</dbReference>
<sequence>MKCEQAKNIKLDLVLNKLGYAPQKYLNSQNSIKYFSPFREEKTPSFDYSPLKNAWFDHGTGEGGNTLDFIIGFQKCSVSQALNFLENI</sequence>
<dbReference type="RefSeq" id="WP_011190468.1">
    <property type="nucleotide sequence ID" value="NC_006140.1"/>
</dbReference>
<dbReference type="OrthoDB" id="9803773at2"/>
<evidence type="ECO:0000259" key="1">
    <source>
        <dbReference type="SMART" id="SM00400"/>
    </source>
</evidence>
<evidence type="ECO:0000313" key="2">
    <source>
        <dbReference type="EMBL" id="CAG37855.1"/>
    </source>
</evidence>
<dbReference type="STRING" id="177439.DPPA08"/>
<geneLocation type="plasmid" evidence="3">
    <name>small</name>
</geneLocation>
<dbReference type="GO" id="GO:0006260">
    <property type="term" value="P:DNA replication"/>
    <property type="evidence" value="ECO:0007669"/>
    <property type="project" value="InterPro"/>
</dbReference>
<dbReference type="HOGENOM" id="CLU_2464080_0_0_7"/>
<dbReference type="KEGG" id="dps:DPPA08"/>
<dbReference type="AlphaFoldDB" id="Q6AI74"/>
<dbReference type="SUPFAM" id="SSF57783">
    <property type="entry name" value="Zinc beta-ribbon"/>
    <property type="match status" value="1"/>
</dbReference>
<dbReference type="Pfam" id="PF01807">
    <property type="entry name" value="Zn_ribbon_DnaG"/>
    <property type="match status" value="1"/>
</dbReference>
<organism evidence="2 3">
    <name type="scientific">Desulfotalea psychrophila (strain LSv54 / DSM 12343)</name>
    <dbReference type="NCBI Taxonomy" id="177439"/>
    <lineage>
        <taxon>Bacteria</taxon>
        <taxon>Pseudomonadati</taxon>
        <taxon>Thermodesulfobacteriota</taxon>
        <taxon>Desulfobulbia</taxon>
        <taxon>Desulfobulbales</taxon>
        <taxon>Desulfocapsaceae</taxon>
        <taxon>Desulfotalea</taxon>
    </lineage>
</organism>
<name>Q6AI74_DESPS</name>
<keyword evidence="3" id="KW-1185">Reference proteome</keyword>
<evidence type="ECO:0000313" key="3">
    <source>
        <dbReference type="Proteomes" id="UP000000602"/>
    </source>
</evidence>
<dbReference type="GO" id="GO:0008270">
    <property type="term" value="F:zinc ion binding"/>
    <property type="evidence" value="ECO:0007669"/>
    <property type="project" value="InterPro"/>
</dbReference>
<feature type="domain" description="Zinc finger CHC2-type" evidence="1">
    <location>
        <begin position="37"/>
        <end position="86"/>
    </location>
</feature>
<gene>
    <name evidence="2" type="ordered locus">DPPA08</name>
</gene>
<proteinExistence type="predicted"/>
<dbReference type="EMBL" id="CR522872">
    <property type="protein sequence ID" value="CAG37855.1"/>
    <property type="molecule type" value="Genomic_DNA"/>
</dbReference>
<dbReference type="Gene3D" id="3.90.580.10">
    <property type="entry name" value="Zinc finger, CHC2-type domain"/>
    <property type="match status" value="1"/>
</dbReference>
<dbReference type="InterPro" id="IPR002694">
    <property type="entry name" value="Znf_CHC2"/>
</dbReference>
<dbReference type="GO" id="GO:0003677">
    <property type="term" value="F:DNA binding"/>
    <property type="evidence" value="ECO:0007669"/>
    <property type="project" value="InterPro"/>
</dbReference>
<dbReference type="GO" id="GO:0003899">
    <property type="term" value="F:DNA-directed RNA polymerase activity"/>
    <property type="evidence" value="ECO:0007669"/>
    <property type="project" value="InterPro"/>
</dbReference>
<dbReference type="Proteomes" id="UP000000602">
    <property type="component" value="Plasmid small"/>
</dbReference>
<dbReference type="eggNOG" id="COG0358">
    <property type="taxonomic scope" value="Bacteria"/>
</dbReference>
<dbReference type="InterPro" id="IPR036977">
    <property type="entry name" value="DNA_primase_Znf_CHC2"/>
</dbReference>
<protein>
    <submittedName>
        <fullName evidence="2">Related to DNA primase PrmN1 (Partial length)</fullName>
    </submittedName>
</protein>
<accession>Q6AI74</accession>
<reference evidence="2 3" key="1">
    <citation type="journal article" date="2004" name="Environ. Microbiol.">
        <title>The genome of Desulfotalea psychrophila, a sulfate-reducing bacterium from permanently cold Arctic sediments.</title>
        <authorList>
            <person name="Rabus R."/>
            <person name="Ruepp A."/>
            <person name="Frickey T."/>
            <person name="Rattei T."/>
            <person name="Fartmann B."/>
            <person name="Stark M."/>
            <person name="Bauer M."/>
            <person name="Zibat A."/>
            <person name="Lombardot T."/>
            <person name="Becker I."/>
            <person name="Amann J."/>
            <person name="Gellner K."/>
            <person name="Teeling H."/>
            <person name="Leuschner W.D."/>
            <person name="Gloeckner F.-O."/>
            <person name="Lupas A.N."/>
            <person name="Amann R."/>
            <person name="Klenk H.-P."/>
        </authorList>
    </citation>
    <scope>NUCLEOTIDE SEQUENCE [LARGE SCALE GENOMIC DNA]</scope>
    <source>
        <strain evidence="3">DSM 12343 / LSv54</strain>
        <plasmid evidence="3">small</plasmid>
    </source>
</reference>